<evidence type="ECO:0000313" key="1">
    <source>
        <dbReference type="EMBL" id="AUO31452.1"/>
    </source>
</evidence>
<accession>A0A3G1LYG4</accession>
<evidence type="ECO:0008006" key="2">
    <source>
        <dbReference type="Google" id="ProtNLM"/>
    </source>
</evidence>
<organism evidence="1">
    <name type="scientific">Helicobacter pylori</name>
    <name type="common">Campylobacter pylori</name>
    <dbReference type="NCBI Taxonomy" id="210"/>
    <lineage>
        <taxon>Bacteria</taxon>
        <taxon>Pseudomonadati</taxon>
        <taxon>Campylobacterota</taxon>
        <taxon>Epsilonproteobacteria</taxon>
        <taxon>Campylobacterales</taxon>
        <taxon>Helicobacteraceae</taxon>
        <taxon>Helicobacter</taxon>
    </lineage>
</organism>
<dbReference type="EMBL" id="KX838312">
    <property type="protein sequence ID" value="AUO31452.1"/>
    <property type="molecule type" value="Genomic_DNA"/>
</dbReference>
<reference evidence="1" key="1">
    <citation type="journal article" date="2017" name="Helicobacter">
        <title>The expression of Helicobacter pylori tfs plasticity zone cluster is regulated by pH and adherence, and its composition is associated with differential gastric IL-8 secretion.</title>
        <authorList>
            <person name="Silva B."/>
            <person name="Nunes A."/>
            <person name="Vale F.F."/>
            <person name="Rocha R."/>
            <person name="Gomes J.P."/>
            <person name="Dias R."/>
            <person name="Oleastro M."/>
        </authorList>
    </citation>
    <scope>NUCLEOTIDE SEQUENCE</scope>
    <source>
        <strain evidence="1">HpPt5771G</strain>
    </source>
</reference>
<protein>
    <recommendedName>
        <fullName evidence="2">Mobilization protein</fullName>
    </recommendedName>
</protein>
<dbReference type="AlphaFoldDB" id="A0A3G1LYG4"/>
<name>A0A3G1LYG4_HELPX</name>
<proteinExistence type="predicted"/>
<sequence length="158" mass="18277">MKKKTAKPYQNSKLKNGGKRLVLVLEKNAYEKLKELSKNHHMPMTKYIETYILSHSSDLNTQSLVNYQALKKSLLVYMKNLNQVYKGLNATFNNLNQIAHHLNLQFLLQQENKVSTILSETSLKQIEKQLISYAKETQSLKKVILNSLIGYKKIIPEN</sequence>